<evidence type="ECO:0000313" key="2">
    <source>
        <dbReference type="Proteomes" id="UP000292452"/>
    </source>
</evidence>
<organism evidence="1 2">
    <name type="scientific">Streptomyces kasugaensis</name>
    <dbReference type="NCBI Taxonomy" id="1946"/>
    <lineage>
        <taxon>Bacteria</taxon>
        <taxon>Bacillati</taxon>
        <taxon>Actinomycetota</taxon>
        <taxon>Actinomycetes</taxon>
        <taxon>Kitasatosporales</taxon>
        <taxon>Streptomycetaceae</taxon>
        <taxon>Streptomyces</taxon>
    </lineage>
</organism>
<accession>A0A4Q9HQ40</accession>
<sequence>MARSRVSLAETAALLWPDGRRIPRREPERRLVHDLAAPAVVSAAYDPGLAEDEPADGMSDELVVRLGTPGRRPV</sequence>
<dbReference type="AlphaFoldDB" id="A0A4Q9HQ40"/>
<dbReference type="Gene3D" id="1.10.357.10">
    <property type="entry name" value="Tetracycline Repressor, domain 2"/>
    <property type="match status" value="1"/>
</dbReference>
<dbReference type="Proteomes" id="UP000292452">
    <property type="component" value="Unassembled WGS sequence"/>
</dbReference>
<name>A0A4Q9HQ40_STRKA</name>
<proteinExistence type="predicted"/>
<evidence type="ECO:0000313" key="1">
    <source>
        <dbReference type="EMBL" id="TBO57044.1"/>
    </source>
</evidence>
<keyword evidence="2" id="KW-1185">Reference proteome</keyword>
<comment type="caution">
    <text evidence="1">The sequence shown here is derived from an EMBL/GenBank/DDBJ whole genome shotgun (WGS) entry which is preliminary data.</text>
</comment>
<gene>
    <name evidence="1" type="ORF">EYS09_24760</name>
</gene>
<protein>
    <submittedName>
        <fullName evidence="1">Uncharacterized protein</fullName>
    </submittedName>
</protein>
<reference evidence="1 2" key="1">
    <citation type="submission" date="2019-02" db="EMBL/GenBank/DDBJ databases">
        <title>Draft Genome Sequence of Streptomyces sp. AM-2504, identified by 16S rRNA comparative analysis as a Streptomyces Kasugaensis strain.</title>
        <authorList>
            <person name="Napolioni V."/>
            <person name="Giuliodori A.M."/>
            <person name="Spurio R."/>
            <person name="Fabbretti A."/>
        </authorList>
    </citation>
    <scope>NUCLEOTIDE SEQUENCE [LARGE SCALE GENOMIC DNA]</scope>
    <source>
        <strain evidence="1 2">AM-2504</strain>
    </source>
</reference>
<dbReference type="EMBL" id="SIXH01000265">
    <property type="protein sequence ID" value="TBO57044.1"/>
    <property type="molecule type" value="Genomic_DNA"/>
</dbReference>